<dbReference type="InterPro" id="IPR003778">
    <property type="entry name" value="CT_A_B"/>
</dbReference>
<organism evidence="5 6">
    <name type="scientific">Pseudonocardia endophytica</name>
    <dbReference type="NCBI Taxonomy" id="401976"/>
    <lineage>
        <taxon>Bacteria</taxon>
        <taxon>Bacillati</taxon>
        <taxon>Actinomycetota</taxon>
        <taxon>Actinomycetes</taxon>
        <taxon>Pseudonocardiales</taxon>
        <taxon>Pseudonocardiaceae</taxon>
        <taxon>Pseudonocardia</taxon>
    </lineage>
</organism>
<dbReference type="PANTHER" id="PTHR43309">
    <property type="entry name" value="5-OXOPROLINASE SUBUNIT C"/>
    <property type="match status" value="1"/>
</dbReference>
<evidence type="ECO:0000256" key="3">
    <source>
        <dbReference type="ARBA" id="ARBA00022840"/>
    </source>
</evidence>
<keyword evidence="1" id="KW-0547">Nucleotide-binding</keyword>
<dbReference type="RefSeq" id="WP_165922288.1">
    <property type="nucleotide sequence ID" value="NZ_SMFZ01000001.1"/>
</dbReference>
<dbReference type="GO" id="GO:0016787">
    <property type="term" value="F:hydrolase activity"/>
    <property type="evidence" value="ECO:0007669"/>
    <property type="project" value="UniProtKB-KW"/>
</dbReference>
<evidence type="ECO:0000256" key="2">
    <source>
        <dbReference type="ARBA" id="ARBA00022801"/>
    </source>
</evidence>
<dbReference type="Pfam" id="PF02626">
    <property type="entry name" value="CT_A_B"/>
    <property type="match status" value="1"/>
</dbReference>
<keyword evidence="6" id="KW-1185">Reference proteome</keyword>
<dbReference type="GO" id="GO:0005524">
    <property type="term" value="F:ATP binding"/>
    <property type="evidence" value="ECO:0007669"/>
    <property type="project" value="UniProtKB-KW"/>
</dbReference>
<dbReference type="Proteomes" id="UP000295560">
    <property type="component" value="Unassembled WGS sequence"/>
</dbReference>
<dbReference type="Gene3D" id="2.40.100.10">
    <property type="entry name" value="Cyclophilin-like"/>
    <property type="match status" value="1"/>
</dbReference>
<gene>
    <name evidence="5" type="ORF">EV378_2921</name>
</gene>
<dbReference type="AlphaFoldDB" id="A0A4V2PJ42"/>
<comment type="caution">
    <text evidence="5">The sequence shown here is derived from an EMBL/GenBank/DDBJ whole genome shotgun (WGS) entry which is preliminary data.</text>
</comment>
<dbReference type="InterPro" id="IPR029000">
    <property type="entry name" value="Cyclophilin-like_dom_sf"/>
</dbReference>
<evidence type="ECO:0000313" key="6">
    <source>
        <dbReference type="Proteomes" id="UP000295560"/>
    </source>
</evidence>
<dbReference type="NCBIfam" id="TIGR00724">
    <property type="entry name" value="urea_amlyse_rel"/>
    <property type="match status" value="1"/>
</dbReference>
<name>A0A4V2PJ42_PSEEN</name>
<reference evidence="5 6" key="1">
    <citation type="submission" date="2019-03" db="EMBL/GenBank/DDBJ databases">
        <title>Sequencing the genomes of 1000 actinobacteria strains.</title>
        <authorList>
            <person name="Klenk H.-P."/>
        </authorList>
    </citation>
    <scope>NUCLEOTIDE SEQUENCE [LARGE SCALE GENOMIC DNA]</scope>
    <source>
        <strain evidence="5 6">DSM 44969</strain>
    </source>
</reference>
<dbReference type="PANTHER" id="PTHR43309:SF3">
    <property type="entry name" value="5-OXOPROLINASE SUBUNIT C"/>
    <property type="match status" value="1"/>
</dbReference>
<keyword evidence="2" id="KW-0378">Hydrolase</keyword>
<dbReference type="SMART" id="SM00797">
    <property type="entry name" value="AHS2"/>
    <property type="match status" value="1"/>
</dbReference>
<keyword evidence="3" id="KW-0067">ATP-binding</keyword>
<evidence type="ECO:0000313" key="5">
    <source>
        <dbReference type="EMBL" id="TCK27066.1"/>
    </source>
</evidence>
<protein>
    <submittedName>
        <fullName evidence="5">Biotin-dependent carboxylase-like uncharacterized protein</fullName>
    </submittedName>
</protein>
<proteinExistence type="predicted"/>
<sequence>MNALHVLASGPQAIVVDHGRPGYAHLGVPPSGALDGPALDLANRLVGNSPGTAGLELLFGGLRFRARGTVTVAVTGAPAPVRRDGSPVAAHEAVTVQDGGTLEIGAPVGGLRVYLGVSGGIAVEPALGSRSTDLLSSLGPAPVADDDVLPLGSPNGPAPASGPVPVSVPAAEIRVRVRLGPRDDWFDDPSWALTGPTWTVSATSNRIGLRLEGPAPARHPERGTGELASEGMVTGAVQAPPDGPPVVFLADHPTTGGYPVIGVVEPDDLPLLAQAVPGSGLRFVLAR</sequence>
<evidence type="ECO:0000256" key="1">
    <source>
        <dbReference type="ARBA" id="ARBA00022741"/>
    </source>
</evidence>
<dbReference type="EMBL" id="SMFZ01000001">
    <property type="protein sequence ID" value="TCK27066.1"/>
    <property type="molecule type" value="Genomic_DNA"/>
</dbReference>
<dbReference type="SUPFAM" id="SSF50891">
    <property type="entry name" value="Cyclophilin-like"/>
    <property type="match status" value="1"/>
</dbReference>
<feature type="domain" description="Carboxyltransferase" evidence="4">
    <location>
        <begin position="25"/>
        <end position="287"/>
    </location>
</feature>
<accession>A0A4V2PJ42</accession>
<dbReference type="InterPro" id="IPR052708">
    <property type="entry name" value="PxpC"/>
</dbReference>
<evidence type="ECO:0000259" key="4">
    <source>
        <dbReference type="SMART" id="SM00797"/>
    </source>
</evidence>